<dbReference type="PANTHER" id="PTHR31087:SF161">
    <property type="entry name" value="TUBBY C 2 FAMILY PROTEIN"/>
    <property type="match status" value="1"/>
</dbReference>
<evidence type="ECO:0000313" key="3">
    <source>
        <dbReference type="Proteomes" id="UP001147747"/>
    </source>
</evidence>
<comment type="caution">
    <text evidence="2">The sequence shown here is derived from an EMBL/GenBank/DDBJ whole genome shotgun (WGS) entry which is preliminary data.</text>
</comment>
<dbReference type="OrthoDB" id="97518at2759"/>
<accession>A0A9W9S0R5</accession>
<organism evidence="2 3">
    <name type="scientific">Penicillium cosmopolitanum</name>
    <dbReference type="NCBI Taxonomy" id="1131564"/>
    <lineage>
        <taxon>Eukaryota</taxon>
        <taxon>Fungi</taxon>
        <taxon>Dikarya</taxon>
        <taxon>Ascomycota</taxon>
        <taxon>Pezizomycotina</taxon>
        <taxon>Eurotiomycetes</taxon>
        <taxon>Eurotiomycetidae</taxon>
        <taxon>Eurotiales</taxon>
        <taxon>Aspergillaceae</taxon>
        <taxon>Penicillium</taxon>
    </lineage>
</organism>
<keyword evidence="3" id="KW-1185">Reference proteome</keyword>
<dbReference type="SUPFAM" id="SSF54518">
    <property type="entry name" value="Tubby C-terminal domain-like"/>
    <property type="match status" value="1"/>
</dbReference>
<comment type="similarity">
    <text evidence="1">Belongs to the LOR family.</text>
</comment>
<protein>
    <recommendedName>
        <fullName evidence="4">Tubby C-terminal domain-containing protein</fullName>
    </recommendedName>
</protein>
<sequence>MGIFGHHHLDPIAEPIAIFEQFVSTEPQTLVLKEKVLSVSGDSFEIKLASGEPLLKVHGAWVSLSGRKKVEDAHGKHLFDISKELLHLHTTYAIEDPHHKKICEQKTSLTVLVLGSKATATFTDHNDKAVTFTMKGGWYDHSADIVNDKTGQTVARIDRKLLSGRDLVFGQQTYAVVVAPGVDAALIAALCICFDEKNNEERGE</sequence>
<name>A0A9W9S0R5_9EURO</name>
<dbReference type="AlphaFoldDB" id="A0A9W9S0R5"/>
<dbReference type="InterPro" id="IPR038595">
    <property type="entry name" value="LOR_sf"/>
</dbReference>
<dbReference type="EMBL" id="JAPZBU010000013">
    <property type="protein sequence ID" value="KAJ5369572.1"/>
    <property type="molecule type" value="Genomic_DNA"/>
</dbReference>
<reference evidence="2" key="2">
    <citation type="journal article" date="2023" name="IMA Fungus">
        <title>Comparative genomic study of the Penicillium genus elucidates a diverse pangenome and 15 lateral gene transfer events.</title>
        <authorList>
            <person name="Petersen C."/>
            <person name="Sorensen T."/>
            <person name="Nielsen M.R."/>
            <person name="Sondergaard T.E."/>
            <person name="Sorensen J.L."/>
            <person name="Fitzpatrick D.A."/>
            <person name="Frisvad J.C."/>
            <person name="Nielsen K.L."/>
        </authorList>
    </citation>
    <scope>NUCLEOTIDE SEQUENCE</scope>
    <source>
        <strain evidence="2">IBT 29677</strain>
    </source>
</reference>
<dbReference type="Pfam" id="PF04525">
    <property type="entry name" value="LOR"/>
    <property type="match status" value="1"/>
</dbReference>
<dbReference type="Gene3D" id="2.40.160.200">
    <property type="entry name" value="LURP1-related"/>
    <property type="match status" value="1"/>
</dbReference>
<dbReference type="InterPro" id="IPR007612">
    <property type="entry name" value="LOR"/>
</dbReference>
<proteinExistence type="inferred from homology"/>
<evidence type="ECO:0000256" key="1">
    <source>
        <dbReference type="ARBA" id="ARBA00005437"/>
    </source>
</evidence>
<dbReference type="GeneID" id="81377801"/>
<dbReference type="Proteomes" id="UP001147747">
    <property type="component" value="Unassembled WGS sequence"/>
</dbReference>
<evidence type="ECO:0000313" key="2">
    <source>
        <dbReference type="EMBL" id="KAJ5369572.1"/>
    </source>
</evidence>
<gene>
    <name evidence="2" type="ORF">N7509_014184</name>
</gene>
<dbReference type="RefSeq" id="XP_056480810.1">
    <property type="nucleotide sequence ID" value="XM_056638821.1"/>
</dbReference>
<dbReference type="InterPro" id="IPR025659">
    <property type="entry name" value="Tubby-like_C"/>
</dbReference>
<evidence type="ECO:0008006" key="4">
    <source>
        <dbReference type="Google" id="ProtNLM"/>
    </source>
</evidence>
<reference evidence="2" key="1">
    <citation type="submission" date="2022-12" db="EMBL/GenBank/DDBJ databases">
        <authorList>
            <person name="Petersen C."/>
        </authorList>
    </citation>
    <scope>NUCLEOTIDE SEQUENCE</scope>
    <source>
        <strain evidence="2">IBT 29677</strain>
    </source>
</reference>
<dbReference type="PANTHER" id="PTHR31087">
    <property type="match status" value="1"/>
</dbReference>